<dbReference type="InterPro" id="IPR036055">
    <property type="entry name" value="LDL_receptor-like_sf"/>
</dbReference>
<feature type="transmembrane region" description="Helical" evidence="6">
    <location>
        <begin position="370"/>
        <end position="390"/>
    </location>
</feature>
<dbReference type="Gene3D" id="2.60.120.290">
    <property type="entry name" value="Spermadhesin, CUB domain"/>
    <property type="match status" value="2"/>
</dbReference>
<feature type="disulfide bond" evidence="4">
    <location>
        <begin position="336"/>
        <end position="351"/>
    </location>
</feature>
<dbReference type="PANTHER" id="PTHR24251:SF28">
    <property type="entry name" value="NEUROPILIN AND TOLLOID-LIKE, ISOFORM B"/>
    <property type="match status" value="1"/>
</dbReference>
<feature type="domain" description="CUB" evidence="7">
    <location>
        <begin position="197"/>
        <end position="312"/>
    </location>
</feature>
<evidence type="ECO:0000256" key="4">
    <source>
        <dbReference type="PROSITE-ProRule" id="PRU00124"/>
    </source>
</evidence>
<feature type="domain" description="CUB" evidence="7">
    <location>
        <begin position="65"/>
        <end position="179"/>
    </location>
</feature>
<keyword evidence="6" id="KW-0472">Membrane</keyword>
<reference evidence="8" key="2">
    <citation type="submission" date="2025-09" db="UniProtKB">
        <authorList>
            <consortium name="Ensembl"/>
        </authorList>
    </citation>
    <scope>IDENTIFICATION</scope>
</reference>
<evidence type="ECO:0000256" key="3">
    <source>
        <dbReference type="PROSITE-ProRule" id="PRU00059"/>
    </source>
</evidence>
<feature type="compositionally biased region" description="Polar residues" evidence="5">
    <location>
        <begin position="400"/>
        <end position="414"/>
    </location>
</feature>
<keyword evidence="1" id="KW-0677">Repeat</keyword>
<evidence type="ECO:0000313" key="8">
    <source>
        <dbReference type="Ensembl" id="ENSEBUP00000013290.1"/>
    </source>
</evidence>
<evidence type="ECO:0000256" key="1">
    <source>
        <dbReference type="ARBA" id="ARBA00022737"/>
    </source>
</evidence>
<evidence type="ECO:0000256" key="5">
    <source>
        <dbReference type="SAM" id="MobiDB-lite"/>
    </source>
</evidence>
<comment type="caution">
    <text evidence="3">Lacks conserved residue(s) required for the propagation of feature annotation.</text>
</comment>
<keyword evidence="6" id="KW-0812">Transmembrane</keyword>
<dbReference type="Proteomes" id="UP000694388">
    <property type="component" value="Unplaced"/>
</dbReference>
<dbReference type="Pfam" id="PF00057">
    <property type="entry name" value="Ldl_recept_a"/>
    <property type="match status" value="1"/>
</dbReference>
<evidence type="ECO:0000256" key="6">
    <source>
        <dbReference type="SAM" id="Phobius"/>
    </source>
</evidence>
<dbReference type="PROSITE" id="PS01209">
    <property type="entry name" value="LDLRA_1"/>
    <property type="match status" value="1"/>
</dbReference>
<dbReference type="CDD" id="cd00112">
    <property type="entry name" value="LDLa"/>
    <property type="match status" value="1"/>
</dbReference>
<dbReference type="SUPFAM" id="SSF57424">
    <property type="entry name" value="LDL receptor-like module"/>
    <property type="match status" value="1"/>
</dbReference>
<dbReference type="PROSITE" id="PS01180">
    <property type="entry name" value="CUB"/>
    <property type="match status" value="2"/>
</dbReference>
<dbReference type="AlphaFoldDB" id="A0A8C4WVF3"/>
<dbReference type="Ensembl" id="ENSEBUT00000013867.1">
    <property type="protein sequence ID" value="ENSEBUP00000013290.1"/>
    <property type="gene ID" value="ENSEBUG00000008394.1"/>
</dbReference>
<evidence type="ECO:0000259" key="7">
    <source>
        <dbReference type="PROSITE" id="PS01180"/>
    </source>
</evidence>
<dbReference type="PROSITE" id="PS50068">
    <property type="entry name" value="LDLRA_2"/>
    <property type="match status" value="1"/>
</dbReference>
<dbReference type="SMART" id="SM00042">
    <property type="entry name" value="CUB"/>
    <property type="match status" value="2"/>
</dbReference>
<dbReference type="SUPFAM" id="SSF49854">
    <property type="entry name" value="Spermadhesin, CUB domain"/>
    <property type="match status" value="2"/>
</dbReference>
<dbReference type="CDD" id="cd00041">
    <property type="entry name" value="CUB"/>
    <property type="match status" value="2"/>
</dbReference>
<name>A0A8C4WVF3_EPTBU</name>
<keyword evidence="2 4" id="KW-1015">Disulfide bond</keyword>
<dbReference type="GO" id="GO:0035255">
    <property type="term" value="F:ionotropic glutamate receptor binding"/>
    <property type="evidence" value="ECO:0007669"/>
    <property type="project" value="TreeGrafter"/>
</dbReference>
<evidence type="ECO:0000313" key="9">
    <source>
        <dbReference type="Proteomes" id="UP000694388"/>
    </source>
</evidence>
<dbReference type="GeneTree" id="ENSGT00940000156041"/>
<dbReference type="GO" id="GO:0014069">
    <property type="term" value="C:postsynaptic density"/>
    <property type="evidence" value="ECO:0007669"/>
    <property type="project" value="TreeGrafter"/>
</dbReference>
<dbReference type="Pfam" id="PF00431">
    <property type="entry name" value="CUB"/>
    <property type="match status" value="2"/>
</dbReference>
<feature type="region of interest" description="Disordered" evidence="5">
    <location>
        <begin position="576"/>
        <end position="606"/>
    </location>
</feature>
<dbReference type="FunFam" id="2.60.120.290:FF:000016">
    <property type="entry name" value="neuropilin and tolloid-like protein 2"/>
    <property type="match status" value="1"/>
</dbReference>
<dbReference type="SMART" id="SM00192">
    <property type="entry name" value="LDLa"/>
    <property type="match status" value="1"/>
</dbReference>
<feature type="disulfide bond" evidence="4">
    <location>
        <begin position="324"/>
        <end position="342"/>
    </location>
</feature>
<dbReference type="PANTHER" id="PTHR24251">
    <property type="entry name" value="OVOCHYMASE-RELATED"/>
    <property type="match status" value="1"/>
</dbReference>
<feature type="disulfide bond" evidence="4">
    <location>
        <begin position="317"/>
        <end position="329"/>
    </location>
</feature>
<feature type="compositionally biased region" description="Pro residues" evidence="5">
    <location>
        <begin position="419"/>
        <end position="443"/>
    </location>
</feature>
<dbReference type="InterPro" id="IPR023415">
    <property type="entry name" value="LDLR_class-A_CS"/>
</dbReference>
<organism evidence="8 9">
    <name type="scientific">Eptatretus burgeri</name>
    <name type="common">Inshore hagfish</name>
    <dbReference type="NCBI Taxonomy" id="7764"/>
    <lineage>
        <taxon>Eukaryota</taxon>
        <taxon>Metazoa</taxon>
        <taxon>Chordata</taxon>
        <taxon>Craniata</taxon>
        <taxon>Vertebrata</taxon>
        <taxon>Cyclostomata</taxon>
        <taxon>Myxini</taxon>
        <taxon>Myxiniformes</taxon>
        <taxon>Myxinidae</taxon>
        <taxon>Eptatretinae</taxon>
        <taxon>Eptatretus</taxon>
    </lineage>
</organism>
<proteinExistence type="predicted"/>
<protein>
    <submittedName>
        <fullName evidence="8">Neuropilin and tolloid like 2</fullName>
    </submittedName>
</protein>
<dbReference type="FunFam" id="2.60.120.290:FF:000013">
    <property type="entry name" value="Membrane frizzled-related protein"/>
    <property type="match status" value="1"/>
</dbReference>
<feature type="disulfide bond" evidence="3">
    <location>
        <begin position="65"/>
        <end position="92"/>
    </location>
</feature>
<reference evidence="8" key="1">
    <citation type="submission" date="2025-08" db="UniProtKB">
        <authorList>
            <consortium name="Ensembl"/>
        </authorList>
    </citation>
    <scope>IDENTIFICATION</scope>
</reference>
<keyword evidence="6" id="KW-1133">Transmembrane helix</keyword>
<feature type="compositionally biased region" description="Polar residues" evidence="5">
    <location>
        <begin position="596"/>
        <end position="606"/>
    </location>
</feature>
<feature type="region of interest" description="Disordered" evidence="5">
    <location>
        <begin position="394"/>
        <end position="446"/>
    </location>
</feature>
<keyword evidence="9" id="KW-1185">Reference proteome</keyword>
<dbReference type="InterPro" id="IPR035914">
    <property type="entry name" value="Sperma_CUB_dom_sf"/>
</dbReference>
<dbReference type="InterPro" id="IPR002172">
    <property type="entry name" value="LDrepeatLR_classA_rpt"/>
</dbReference>
<accession>A0A8C4WVF3</accession>
<dbReference type="Gene3D" id="4.10.400.10">
    <property type="entry name" value="Low-density Lipoprotein Receptor"/>
    <property type="match status" value="1"/>
</dbReference>
<dbReference type="InterPro" id="IPR000859">
    <property type="entry name" value="CUB_dom"/>
</dbReference>
<evidence type="ECO:0000256" key="2">
    <source>
        <dbReference type="ARBA" id="ARBA00023157"/>
    </source>
</evidence>
<sequence>MDPVWTRTRTPVPTANKFTLLAAFSRALIFPAQMELSAWAAADKVGLDGVQRVEAARGVWLTNKCEPWVESSVGGRFTSPNYPNHYPLKQDCIFTLQAGSRQHVKLVFETPFSLEPSLRCKFDHVEIRDGPFGYSPLLGRFCGPTVPPTLTSTGRFMWVKFHSDEELQGTGFAAHYSYVPDPDLQDFGGLHGPLPECEFEFFGSDGVIRSRQAEVEAKVVHGYHMDCSWIIRAPQNARLYLRFLEFDMQYSNECKKNFIAVYDGGSGAKDLKMKFCSTVASDMPLRSGVAVVRMWARNDSRLSHFRLLYTAYLDPPCDPNMFFCHSNMCINSSLVCNGFQNCAYPWDETHCQGEKKTNFWKHLTMANGTAVVVSAAAVLLLLALSIYVQITQPRKKRVPRNQTTPSPAPTFTSITPELPRAPSPPSRAHPPALAPPLPPPMTPFAPFTLTEKDMYVDLADLQDERGPEPRPHGAPCRCVREHHCGGPMDFESPCPNQPTVPLMTGPSTALVEHTAPVPPQRMYSFGNSMLLLPSHPPNVVAAQVGPQYGQHHFTLARLGTTTEPCGAEGRAVLTVPTRESSRSTRPAYATGERTRSTLQRSVSVEV</sequence>